<reference evidence="2" key="1">
    <citation type="journal article" date="2001" name="DNA Res.">
        <title>Complete genome sequence of an aerobic thermoacidophilic Crenarchaeon, Sulfolobus tokodaii strain7.</title>
        <authorList>
            <person name="Kawarabayasi Y."/>
            <person name="Hino Y."/>
            <person name="Horikawa H."/>
            <person name="Jin-no K."/>
            <person name="Takahashi M."/>
            <person name="Sekine M."/>
            <person name="Baba S."/>
            <person name="Ankai A."/>
            <person name="Kosugi H."/>
            <person name="Hosoyama A."/>
            <person name="Fukui S."/>
            <person name="Nagai Y."/>
            <person name="Nishijima K."/>
            <person name="Otsuka R."/>
            <person name="Nakazawa H."/>
            <person name="Takamiya M."/>
            <person name="Kato Y."/>
            <person name="Yoshizawa T."/>
            <person name="Tanaka T."/>
            <person name="Kudoh Y."/>
            <person name="Yamazaki J."/>
            <person name="Kushida N."/>
            <person name="Oguchi A."/>
            <person name="Aoki K."/>
            <person name="Masuda S."/>
            <person name="Yanagii M."/>
            <person name="Nishimura M."/>
            <person name="Yamagishi A."/>
            <person name="Oshima T."/>
            <person name="Kikuchi H."/>
        </authorList>
    </citation>
    <scope>NUCLEOTIDE SEQUENCE [LARGE SCALE GENOMIC DNA]</scope>
    <source>
        <strain evidence="2">DSM 16993 / JCM 10545 / NBRC 100140 / 7</strain>
    </source>
</reference>
<proteinExistence type="predicted"/>
<name>Q96XU2_SULTO</name>
<gene>
    <name evidence="1" type="primary">ST2424</name>
    <name evidence="1" type="ordered locus">STK_24240</name>
</gene>
<dbReference type="KEGG" id="sto:STK_24240"/>
<organism evidence="1 2">
    <name type="scientific">Sulfurisphaera tokodaii (strain DSM 16993 / JCM 10545 / NBRC 100140 / 7)</name>
    <name type="common">Sulfolobus tokodaii</name>
    <dbReference type="NCBI Taxonomy" id="273063"/>
    <lineage>
        <taxon>Archaea</taxon>
        <taxon>Thermoproteota</taxon>
        <taxon>Thermoprotei</taxon>
        <taxon>Sulfolobales</taxon>
        <taxon>Sulfolobaceae</taxon>
        <taxon>Sulfurisphaera</taxon>
    </lineage>
</organism>
<protein>
    <submittedName>
        <fullName evidence="1">Uncharacterized protein</fullName>
    </submittedName>
</protein>
<accession>Q96XU2</accession>
<dbReference type="PATRIC" id="fig|273063.9.peg.2739"/>
<evidence type="ECO:0000313" key="1">
    <source>
        <dbReference type="EMBL" id="BAB67535.1"/>
    </source>
</evidence>
<dbReference type="Proteomes" id="UP000001015">
    <property type="component" value="Chromosome"/>
</dbReference>
<dbReference type="EMBL" id="BA000023">
    <property type="protein sequence ID" value="BAB67535.1"/>
    <property type="molecule type" value="Genomic_DNA"/>
</dbReference>
<keyword evidence="2" id="KW-1185">Reference proteome</keyword>
<dbReference type="eggNOG" id="arCOG07270">
    <property type="taxonomic scope" value="Archaea"/>
</dbReference>
<evidence type="ECO:0000313" key="2">
    <source>
        <dbReference type="Proteomes" id="UP000001015"/>
    </source>
</evidence>
<dbReference type="AlphaFoldDB" id="Q96XU2"/>
<sequence>MRVELMNIEKLEKLYFATVYEIENADDANDLLKRVSKSLFLLLRLVYVRKAEISRSLGREITRFFYEEENIEDKVQRLSKIVSLMRYEAVTTNFPYIDFYMQNFVSEMDRLMMTKGYKFFLTSDRKTKTIQ</sequence>